<dbReference type="OrthoDB" id="9809147at2"/>
<feature type="domain" description="LUD" evidence="1">
    <location>
        <begin position="14"/>
        <end position="205"/>
    </location>
</feature>
<proteinExistence type="predicted"/>
<name>A0A4P8IHE0_9FIRM</name>
<evidence type="ECO:0000313" key="3">
    <source>
        <dbReference type="Proteomes" id="UP000298653"/>
    </source>
</evidence>
<organism evidence="2 3">
    <name type="scientific">Anaerostipes rhamnosivorans</name>
    <dbReference type="NCBI Taxonomy" id="1229621"/>
    <lineage>
        <taxon>Bacteria</taxon>
        <taxon>Bacillati</taxon>
        <taxon>Bacillota</taxon>
        <taxon>Clostridia</taxon>
        <taxon>Lachnospirales</taxon>
        <taxon>Lachnospiraceae</taxon>
        <taxon>Anaerostipes</taxon>
    </lineage>
</organism>
<sequence>MSMEKANEVTAATIIKNMEKRNFTGVYCATKEEALEQALSYIEKGSVVSWGGSMSVAEIGLLDAVKNSADYEVVDRAAAKNYEEQRQIYAKAVLADTYLMSTNAITLEGELINIDGSGNRVGCLSYGPRQVILIVGMNKVVSTVEEGVHRTRSKAACPNTIRLGLTTPCSITGHCGECYGDSSICSHLLITRRCGQKDRIKIILVGEDLGY</sequence>
<dbReference type="PIRSF" id="PIRSF020269">
    <property type="entry name" value="DUF1121"/>
    <property type="match status" value="1"/>
</dbReference>
<dbReference type="EMBL" id="CP040058">
    <property type="protein sequence ID" value="QCP35413.1"/>
    <property type="molecule type" value="Genomic_DNA"/>
</dbReference>
<dbReference type="InterPro" id="IPR009501">
    <property type="entry name" value="UCP020269"/>
</dbReference>
<dbReference type="Pfam" id="PF02589">
    <property type="entry name" value="LUD_dom"/>
    <property type="match status" value="1"/>
</dbReference>
<dbReference type="PANTHER" id="PTHR36179">
    <property type="entry name" value="LUD_DOM DOMAIN-CONTAINING PROTEIN"/>
    <property type="match status" value="1"/>
</dbReference>
<accession>A0A4P8IHE0</accession>
<dbReference type="RefSeq" id="WP_137328797.1">
    <property type="nucleotide sequence ID" value="NZ_CP040058.1"/>
</dbReference>
<dbReference type="KEGG" id="arf:AR1Y2_1959"/>
<gene>
    <name evidence="2" type="ORF">AR1Y2_1959</name>
</gene>
<evidence type="ECO:0000259" key="1">
    <source>
        <dbReference type="Pfam" id="PF02589"/>
    </source>
</evidence>
<dbReference type="AlphaFoldDB" id="A0A4P8IHE0"/>
<keyword evidence="3" id="KW-1185">Reference proteome</keyword>
<dbReference type="PANTHER" id="PTHR36179:SF2">
    <property type="entry name" value="LUD DOMAIN-CONTAINING PROTEIN"/>
    <property type="match status" value="1"/>
</dbReference>
<dbReference type="Proteomes" id="UP000298653">
    <property type="component" value="Chromosome"/>
</dbReference>
<reference evidence="2 3" key="1">
    <citation type="submission" date="2019-05" db="EMBL/GenBank/DDBJ databases">
        <title>Complete genome sequencing of Anaerostipes rhamnosivorans.</title>
        <authorList>
            <person name="Bui T.P.N."/>
            <person name="de Vos W.M."/>
        </authorList>
    </citation>
    <scope>NUCLEOTIDE SEQUENCE [LARGE SCALE GENOMIC DNA]</scope>
    <source>
        <strain evidence="2 3">1y2</strain>
    </source>
</reference>
<dbReference type="InterPro" id="IPR003741">
    <property type="entry name" value="LUD_dom"/>
</dbReference>
<protein>
    <recommendedName>
        <fullName evidence="1">LUD domain-containing protein</fullName>
    </recommendedName>
</protein>
<evidence type="ECO:0000313" key="2">
    <source>
        <dbReference type="EMBL" id="QCP35413.1"/>
    </source>
</evidence>